<evidence type="ECO:0000313" key="12">
    <source>
        <dbReference type="EMBL" id="CAL4781337.1"/>
    </source>
</evidence>
<proteinExistence type="inferred from homology"/>
<protein>
    <submittedName>
        <fullName evidence="12">Alpha-ketoglutarate-dependent dioxygenase alkB homolog 6 (Alkylated DNA repair protein alkB homolog 6)</fullName>
    </submittedName>
</protein>
<keyword evidence="8" id="KW-0863">Zinc-finger</keyword>
<dbReference type="EMBL" id="CAMXCT030001900">
    <property type="protein sequence ID" value="CAL4781337.1"/>
    <property type="molecule type" value="Genomic_DNA"/>
</dbReference>
<dbReference type="SUPFAM" id="SSF53098">
    <property type="entry name" value="Ribonuclease H-like"/>
    <property type="match status" value="1"/>
</dbReference>
<dbReference type="Gene3D" id="3.90.550.10">
    <property type="entry name" value="Spore Coat Polysaccharide Biosynthesis Protein SpsA, Chain A"/>
    <property type="match status" value="1"/>
</dbReference>
<dbReference type="GO" id="GO:0008270">
    <property type="term" value="F:zinc ion binding"/>
    <property type="evidence" value="ECO:0007669"/>
    <property type="project" value="UniProtKB-KW"/>
</dbReference>
<dbReference type="Pfam" id="PF01501">
    <property type="entry name" value="Glyco_transf_8"/>
    <property type="match status" value="1"/>
</dbReference>
<keyword evidence="13" id="KW-1185">Reference proteome</keyword>
<evidence type="ECO:0000256" key="2">
    <source>
        <dbReference type="ARBA" id="ARBA00007879"/>
    </source>
</evidence>
<keyword evidence="3" id="KW-0479">Metal-binding</keyword>
<dbReference type="Proteomes" id="UP001152797">
    <property type="component" value="Unassembled WGS sequence"/>
</dbReference>
<evidence type="ECO:0000256" key="6">
    <source>
        <dbReference type="ARBA" id="ARBA00023004"/>
    </source>
</evidence>
<keyword evidence="5" id="KW-0560">Oxidoreductase</keyword>
<dbReference type="PANTHER" id="PTHR46030">
    <property type="entry name" value="ALPHA-KETOGLUTARATE-DEPENDENT DIOXYGENASE ALKB HOMOLOG 6"/>
    <property type="match status" value="1"/>
</dbReference>
<comment type="subcellular location">
    <subcellularLocation>
        <location evidence="1">Nucleus</location>
    </subcellularLocation>
</comment>
<evidence type="ECO:0000256" key="8">
    <source>
        <dbReference type="PROSITE-ProRule" id="PRU00042"/>
    </source>
</evidence>
<dbReference type="EMBL" id="CAMXCT010001900">
    <property type="protein sequence ID" value="CAI3994025.1"/>
    <property type="molecule type" value="Genomic_DNA"/>
</dbReference>
<keyword evidence="6" id="KW-0408">Iron</keyword>
<evidence type="ECO:0000256" key="1">
    <source>
        <dbReference type="ARBA" id="ARBA00004123"/>
    </source>
</evidence>
<feature type="domain" description="C2H2-type" evidence="9">
    <location>
        <begin position="2058"/>
        <end position="2086"/>
    </location>
</feature>
<dbReference type="Gene3D" id="3.30.420.10">
    <property type="entry name" value="Ribonuclease H-like superfamily/Ribonuclease H"/>
    <property type="match status" value="1"/>
</dbReference>
<dbReference type="GO" id="GO:0016757">
    <property type="term" value="F:glycosyltransferase activity"/>
    <property type="evidence" value="ECO:0007669"/>
    <property type="project" value="InterPro"/>
</dbReference>
<dbReference type="OrthoDB" id="449108at2759"/>
<name>A0A9P1G140_9DINO</name>
<dbReference type="GO" id="GO:0005634">
    <property type="term" value="C:nucleus"/>
    <property type="evidence" value="ECO:0007669"/>
    <property type="project" value="UniProtKB-SubCell"/>
</dbReference>
<reference evidence="12 13" key="2">
    <citation type="submission" date="2024-05" db="EMBL/GenBank/DDBJ databases">
        <authorList>
            <person name="Chen Y."/>
            <person name="Shah S."/>
            <person name="Dougan E. K."/>
            <person name="Thang M."/>
            <person name="Chan C."/>
        </authorList>
    </citation>
    <scope>NUCLEOTIDE SEQUENCE [LARGE SCALE GENOMIC DNA]</scope>
</reference>
<keyword evidence="8" id="KW-0862">Zinc</keyword>
<dbReference type="InterPro" id="IPR037151">
    <property type="entry name" value="AlkB-like_sf"/>
</dbReference>
<dbReference type="SUPFAM" id="SSF53448">
    <property type="entry name" value="Nucleotide-diphospho-sugar transferases"/>
    <property type="match status" value="1"/>
</dbReference>
<gene>
    <name evidence="11" type="ORF">C1SCF055_LOCUS20708</name>
</gene>
<dbReference type="SUPFAM" id="SSF56219">
    <property type="entry name" value="DNase I-like"/>
    <property type="match status" value="1"/>
</dbReference>
<evidence type="ECO:0000256" key="7">
    <source>
        <dbReference type="ARBA" id="ARBA00023242"/>
    </source>
</evidence>
<dbReference type="GO" id="GO:0003676">
    <property type="term" value="F:nucleic acid binding"/>
    <property type="evidence" value="ECO:0007669"/>
    <property type="project" value="InterPro"/>
</dbReference>
<evidence type="ECO:0000313" key="11">
    <source>
        <dbReference type="EMBL" id="CAI3994025.1"/>
    </source>
</evidence>
<dbReference type="InterPro" id="IPR036691">
    <property type="entry name" value="Endo/exonu/phosph_ase_sf"/>
</dbReference>
<dbReference type="InterPro" id="IPR013087">
    <property type="entry name" value="Znf_C2H2_type"/>
</dbReference>
<feature type="domain" description="Fe2OG dioxygenase" evidence="10">
    <location>
        <begin position="2868"/>
        <end position="2977"/>
    </location>
</feature>
<reference evidence="11" key="1">
    <citation type="submission" date="2022-10" db="EMBL/GenBank/DDBJ databases">
        <authorList>
            <person name="Chen Y."/>
            <person name="Dougan E. K."/>
            <person name="Chan C."/>
            <person name="Rhodes N."/>
            <person name="Thang M."/>
        </authorList>
    </citation>
    <scope>NUCLEOTIDE SEQUENCE</scope>
</reference>
<keyword evidence="4 12" id="KW-0223">Dioxygenase</keyword>
<dbReference type="PROSITE" id="PS50157">
    <property type="entry name" value="ZINC_FINGER_C2H2_2"/>
    <property type="match status" value="1"/>
</dbReference>
<dbReference type="InterPro" id="IPR005123">
    <property type="entry name" value="Oxoglu/Fe-dep_dioxygenase_dom"/>
</dbReference>
<dbReference type="GO" id="GO:0051213">
    <property type="term" value="F:dioxygenase activity"/>
    <property type="evidence" value="ECO:0007669"/>
    <property type="project" value="UniProtKB-KW"/>
</dbReference>
<comment type="caution">
    <text evidence="11">The sequence shown here is derived from an EMBL/GenBank/DDBJ whole genome shotgun (WGS) entry which is preliminary data.</text>
</comment>
<dbReference type="Gene3D" id="2.60.120.590">
    <property type="entry name" value="Alpha-ketoglutarate-dependent dioxygenase AlkB-like"/>
    <property type="match status" value="1"/>
</dbReference>
<dbReference type="InterPro" id="IPR032862">
    <property type="entry name" value="ALKBH6"/>
</dbReference>
<keyword evidence="7" id="KW-0539">Nucleus</keyword>
<dbReference type="EMBL" id="CAMXCT020001900">
    <property type="protein sequence ID" value="CAL1147400.1"/>
    <property type="molecule type" value="Genomic_DNA"/>
</dbReference>
<evidence type="ECO:0000256" key="5">
    <source>
        <dbReference type="ARBA" id="ARBA00023002"/>
    </source>
</evidence>
<dbReference type="InterPro" id="IPR002495">
    <property type="entry name" value="Glyco_trans_8"/>
</dbReference>
<dbReference type="Pfam" id="PF13532">
    <property type="entry name" value="2OG-FeII_Oxy_2"/>
    <property type="match status" value="1"/>
</dbReference>
<accession>A0A9P1G140</accession>
<dbReference type="InterPro" id="IPR029044">
    <property type="entry name" value="Nucleotide-diphossugar_trans"/>
</dbReference>
<dbReference type="Gene3D" id="3.60.10.10">
    <property type="entry name" value="Endonuclease/exonuclease/phosphatase"/>
    <property type="match status" value="1"/>
</dbReference>
<dbReference type="PANTHER" id="PTHR46030:SF1">
    <property type="entry name" value="ALPHA-KETOGLUTARATE-DEPENDENT DIOXYGENASE ALKB HOMOLOG 6"/>
    <property type="match status" value="1"/>
</dbReference>
<dbReference type="SUPFAM" id="SSF51197">
    <property type="entry name" value="Clavaminate synthase-like"/>
    <property type="match status" value="1"/>
</dbReference>
<sequence length="3010" mass="336671">MQAIFVRAGVDVYCHLEDDRCLLFHNHQPVLSQHHPLLRPTHGDYLKLVVPPSLYCDEPTQPLLARRQQHNELTFGNSPSWSESSGYSPSLLDPSELRAQLGIQDPADIALLQISVDLNTVETLGAICRQPLCLPPQLEDIQSSDRICPVPHSELSFTEEFLRAVNAMSTAAENLPEFQEDAFDLETLAPWTRELHEHWDRLATIGPGAVERLGRLETWFTDHLSYQRCHHTRIAILGPDAHRWEDQIKHLWRQHILPGAAVEFHIVYPLPEDASGQIIGQLIVVQRPQRFQRSIVLSIYDSEYDRGLAHSLAMVMGDRIDLMSVMIMAELTEECPPEAPRNECSLWFGARQFAPNERAYARHGHAFRLVLNRAQGPPPPRPVVTNLAQRQAQLAQNSASPPFLGAEDTAPTWLVEMSRAFPDGAAVEREDEGPVAYLTTWFLHVALRPSCVQNRVVRLRDQSWMWHRTLIERWGDHFDSTLPVQFFWVAPMPPSSLTQHTLGHMLIAQGLPVDQVAALLTTRVRDDEGQALHHVATFLPAHVSAEMVVDILALPGPLRRFPRRVGFGQEYFAPHATQQIQSGSSLVVDVLGSQRFVQPSTSSTDEALNLVQIKVRRTKAPHPEAHPPLETAAAESAVPLTEPAEAFQPRVTLNLTACLADNFVYKEEQYSFPEVAYMQVPNWPSFFARVLPSPTFIPEGLKLHPTTYFALASPAEFQEVSLRDCIALYVDGAADGIKAAWSIVFVYFDSDGLPSLQGCVADQVVIDTTHDKWLGANCPDNIAAEVTAACAAMAACLGMEQHLHIVIRPDLKLSAKLATHQWGCTAHPLLCQLCETLGSWFKKCRGTFLEVRGHCGDPWNELADGVAKHCMEVGQAVGVLDLTGYSDLIKTPDLNWAWLLDAPTTLHQCLPPGSHHGVWQVQPSTLRVPLPEPYHSAEQWKQLDFLCMTANVLALGSVDADMPTSSSSERALRLAHQWHQDGIHVAGLQETRREVGTYTAGNYKCFASGAQRCSRAQHFGCELWIHQNLVLVPDLQLKFVDFQAVVTHADPRRLIVNLTHGQCRLSFIVLHVPCKTSQCDLEEIHKWWTETQAAVRKADIAPLTWIFIDANAPLASHETTLFSTHGAEPMNGPGELFEAALTEFQWYAPTTMARCHTGAHHTWTHPRGAKSRRDYILTSAAAHSLSSQTWVAQKHDGGFSHEDHLPVCLHACGWIAIEPVTDRVHWDSLAFLDPVKCQQFQEALETLPIPAWPVHVDAHADQFESNLLDLAKQFFTKTKHDRVRPRLRESTRNLIALKRSCLDYGRQNDLMHTEDFKAQLKLLEKDVRRQVHLDQQIFYDDLVQHMAAAGDLHDARTVYRTLTRLGAKKGHKQPIRSLPALQAEGGPVTSFTQQQQLWLKQFADVEAGYIVARSEFRRGLPPTLGLSHSDFDLEVLPTLAEVQKQLHKLKRGKAPGPDNIPPDVLKAGGEPLAKHLTILTSKIAMQAREPAAWRTGRLIPLHKGKLPRDDPKGYRSIFLNNYTTKIYHAILRQQLVTSWTSVLSHIQFGGRKGVGSDSAHHIVQSHLAQAALRKIPSAALFVDFRAAFYSVIRQGLFDQPLDETGFVCAMHRLGVHPQHISDLLTTAQYDVAIPNLASHAVSLLKDLLQSTCFEISGLSEVAVTTRGTRPGDPIGDAAFNLTMALILRDVTLDMRKSDASWMGDFTPVDDFTISNDLPVSSWAEVAYVDDLAILLAAPDNDHLITLAECSLSAIHCAASKRGLDLTYGAGKTELLMAWRGARTRHFKEKVAARGGKWTVHDEATDTLLTVPVVMAYKHLGTWIHNDAKPLHAIRDRITAARKAWGPLCRPFLNKQGVAQRTKIQVFNALVMSRFLYNAHTWSWLTDEWISTWEAGLRPMLYSLARPELRGQPPFSCSVETLCGLCGILPPRAQLHLARLRYLKRMLLQCPEVHWRALAQVRNEAGSWMCLLHESFAWLARFSHRHFGLTSDSTWIDWVTVVQLDSRWKGHLRRAERACRAYHQANAHTVIWQMWIQHSFRHFGVEPFDAEPEAPSISWTCELCDQTFSSKRALAMHAVQMHDYQTIVKHYATDGTCANCGRLYHCRARLCAHLRHSTECLRRIRAVFPALADDELEALNEGDRQLAREMRQLGWLPTKACIPATRAFGPHLPPAHSPAAAEMMQKWKQRKEVTGSLRFEGLAGICTQIDTQEMLPHSSSDASADSSELCFIMHSVKGEEYGHHGCFSMAGLSRLYAQLHLKTLCFIHFFSGYRREGDLQHQIENHMIQGHYHIFCISVDFCLQGDCCDLATSNSRIFWTKQIQSGAVFGVGGGPPCESYSAARLISGGPPPLRSYDELNGLPCNSARQWQQTLLGTALMQFMIEMCFWCAVTGGCSFLEHPAFPVWACRSRRCPHPKGTHISLQGRDAAGQFRTSIAKIYPAAMNAAIAHALAAPPPEAVDAELAALNRLDFVSKDVVQPDVYFDVEVALLKALHTEDIRQGGGHGDAQRAAFVTLATHDYSQGALVLTAGLRSGLPDWIDVIVFSDTELSLVPGVELRALSSLPDVPVPAFVGEPLMPNFNFCWKKLGLWSLEEYDVIVYMDADILILGNILSILEKTPPAGMLAAVPACECWRSETCNYTAPDSYDVGFYFNAGVLVFRPSTSDFSNMMGWLQHDAQTPSPALQSSEQPGSDSMPFAEQDFLNIFFEKKLCRLPPVFNALQHALRNPKHATQLNLSDCIALHYVMGKPWAPTKHDEDFVDLQNLWRKSYQEFSTRAFLRPLWELHRVHPKLSLFLVRDYIPPATEGALLSVIYGESLQDRWVQLTSRRLLCLGGVPHPDGAICEALPPAIDEIGHALAQAGGISGLPNQCLINSYLPGQGIDAHSDGPRFKAEVAILTLEGPALMYFGLVEKKAYPLHPQRLEVLLEPRSLLVMSGEAYELYVHRIDHAKVDITRAGEEIPRAPRRTSLTLRRLKHILLEPKEVMDAATKSAKDAQWQWWNSQISEID</sequence>
<evidence type="ECO:0000256" key="4">
    <source>
        <dbReference type="ARBA" id="ARBA00022964"/>
    </source>
</evidence>
<evidence type="ECO:0000259" key="10">
    <source>
        <dbReference type="PROSITE" id="PS51471"/>
    </source>
</evidence>
<evidence type="ECO:0000256" key="3">
    <source>
        <dbReference type="ARBA" id="ARBA00022723"/>
    </source>
</evidence>
<dbReference type="PROSITE" id="PS00028">
    <property type="entry name" value="ZINC_FINGER_C2H2_1"/>
    <property type="match status" value="1"/>
</dbReference>
<evidence type="ECO:0000313" key="13">
    <source>
        <dbReference type="Proteomes" id="UP001152797"/>
    </source>
</evidence>
<dbReference type="InterPro" id="IPR036397">
    <property type="entry name" value="RNaseH_sf"/>
</dbReference>
<dbReference type="SMART" id="SM00355">
    <property type="entry name" value="ZnF_C2H2"/>
    <property type="match status" value="2"/>
</dbReference>
<dbReference type="PROSITE" id="PS51471">
    <property type="entry name" value="FE2OG_OXY"/>
    <property type="match status" value="1"/>
</dbReference>
<dbReference type="InterPro" id="IPR012337">
    <property type="entry name" value="RNaseH-like_sf"/>
</dbReference>
<dbReference type="InterPro" id="IPR027450">
    <property type="entry name" value="AlkB-like"/>
</dbReference>
<evidence type="ECO:0000259" key="9">
    <source>
        <dbReference type="PROSITE" id="PS50157"/>
    </source>
</evidence>
<comment type="similarity">
    <text evidence="2">Belongs to the alkB family.</text>
</comment>
<organism evidence="11">
    <name type="scientific">Cladocopium goreaui</name>
    <dbReference type="NCBI Taxonomy" id="2562237"/>
    <lineage>
        <taxon>Eukaryota</taxon>
        <taxon>Sar</taxon>
        <taxon>Alveolata</taxon>
        <taxon>Dinophyceae</taxon>
        <taxon>Suessiales</taxon>
        <taxon>Symbiodiniaceae</taxon>
        <taxon>Cladocopium</taxon>
    </lineage>
</organism>